<feature type="compositionally biased region" description="Low complexity" evidence="1">
    <location>
        <begin position="27"/>
        <end position="38"/>
    </location>
</feature>
<keyword evidence="3" id="KW-1185">Reference proteome</keyword>
<organism evidence="2 3">
    <name type="scientific">Martelella alba</name>
    <dbReference type="NCBI Taxonomy" id="2590451"/>
    <lineage>
        <taxon>Bacteria</taxon>
        <taxon>Pseudomonadati</taxon>
        <taxon>Pseudomonadota</taxon>
        <taxon>Alphaproteobacteria</taxon>
        <taxon>Hyphomicrobiales</taxon>
        <taxon>Aurantimonadaceae</taxon>
        <taxon>Martelella</taxon>
    </lineage>
</organism>
<gene>
    <name evidence="2" type="ORF">FCN80_11450</name>
</gene>
<reference evidence="2 3" key="1">
    <citation type="submission" date="2019-04" db="EMBL/GenBank/DDBJ databases">
        <authorList>
            <person name="Li M."/>
            <person name="Gao C."/>
        </authorList>
    </citation>
    <scope>NUCLEOTIDE SEQUENCE [LARGE SCALE GENOMIC DNA]</scope>
    <source>
        <strain evidence="2 3">BGMRC 2031</strain>
    </source>
</reference>
<feature type="region of interest" description="Disordered" evidence="1">
    <location>
        <begin position="1"/>
        <end position="52"/>
    </location>
</feature>
<dbReference type="EMBL" id="SZPQ01000015">
    <property type="protein sequence ID" value="TKI06126.1"/>
    <property type="molecule type" value="Genomic_DNA"/>
</dbReference>
<accession>A0ABY2SKM2</accession>
<sequence length="1132" mass="126988">MALCPLSGHGAGRPPLRPVRTAASHPSAGKSGLSAAAAKRARRHEPALAAAERDTTDAFAGVNGKVARFFFNRTGDDRYRIDPSPSLLVKSTLRLLREENADIDSLAETLTSPETRQPGVAMPYSRPAGKVAVYRWLNVNIFGESLSDFIIMTIARHQYQNPDVLAFLAGRVQIALLQFFGEDTPQDGQDDIRFVKEHVVTMEYPLLAATAHWPVDTHDLEWMDVHAGLAFANVLGGLQPPPTDQEAAALGRMIFLQWKEQAVPVHWISFFYLPAMIRHAMQNPHALLEWRVTRNATLEVKAMRELQAIKDRYEEERDPLMIFNRSLQYYRTRTEFCKTLAVCPSAYLDKLFFEQNRKIAAQFFTVDHMLLTLLAEALPTMEQDFIRHASLELLSFIFQKGGARPYLPAILPAVDTHDHLDIIAPSPQTNVFKASQGNQVRIYAISVQENQYRLQRIDENADYYRTLVGEADKARLDETYALKLLPHDDTLPPAQTDRLADLITFLATRNRDRLLHQLNEYGYQRTSAEKIEDFFLSVIPFYSCVTASRQGRKAEAALTCTADALAFVPLLGHSFRLSLQMSRALATGGKVALAGMRGAMLAELPLRKAIADAGRQFIRYGIARAADEMSLREWLRFGLGLRQALDPGIESMYTLGRSSATQALALGQALFHRLPALKTALPKLSKPELFARLPAERQGDIIIAATGKRRLLAIKLDGDRWREQNVYMALTPEHTGVYGPKYILEENRLVRVPTDIAAGLRLSWPPHRHDPSDIRRMYAVYPRSDSRSAAPPVPMAVGLASDWQPFTDFMPIYLKLYQPHRKIAIMVEYELFEAFYGKPYIKVRGLNKNRAIVSYPYLADAQVKVTQAFTAGLAIMETALDYLRGAAQQAGRKFWLDAYFAEALGISNLEIIDKATTRLAHVLERAIALQEHLHRNTVIVSSLRTADSAGNYPSTLNGHELCYGDLGFVIPGDPQQRIFIIADRVERGYTLHQDELVHTVLHEISHLAAGTDDTMLIDTITLSHGSPQTPLMQFENAMANRILDLAHVKKNLNTLLLRPAGNIIDDETIYRALANDDMFKANVMMMNADNVVKYILDIAAERRGRLKRATTAGPKDALLIQLLLTLIFDQKS</sequence>
<dbReference type="RefSeq" id="WP_136990293.1">
    <property type="nucleotide sequence ID" value="NZ_SZPQ01000015.1"/>
</dbReference>
<comment type="caution">
    <text evidence="2">The sequence shown here is derived from an EMBL/GenBank/DDBJ whole genome shotgun (WGS) entry which is preliminary data.</text>
</comment>
<name>A0ABY2SKM2_9HYPH</name>
<evidence type="ECO:0000256" key="1">
    <source>
        <dbReference type="SAM" id="MobiDB-lite"/>
    </source>
</evidence>
<dbReference type="Proteomes" id="UP000305202">
    <property type="component" value="Unassembled WGS sequence"/>
</dbReference>
<evidence type="ECO:0000313" key="2">
    <source>
        <dbReference type="EMBL" id="TKI06126.1"/>
    </source>
</evidence>
<evidence type="ECO:0000313" key="3">
    <source>
        <dbReference type="Proteomes" id="UP000305202"/>
    </source>
</evidence>
<proteinExistence type="predicted"/>
<protein>
    <submittedName>
        <fullName evidence="2">Uncharacterized protein</fullName>
    </submittedName>
</protein>